<evidence type="ECO:0000313" key="9">
    <source>
        <dbReference type="EMBL" id="MDT0593450.1"/>
    </source>
</evidence>
<feature type="active site" evidence="7">
    <location>
        <position position="521"/>
    </location>
</feature>
<dbReference type="Pfam" id="PF00342">
    <property type="entry name" value="PGI"/>
    <property type="match status" value="1"/>
</dbReference>
<dbReference type="InterPro" id="IPR035482">
    <property type="entry name" value="SIS_PGI_2"/>
</dbReference>
<reference evidence="9 10" key="1">
    <citation type="submission" date="2023-09" db="EMBL/GenBank/DDBJ databases">
        <authorList>
            <person name="Rey-Velasco X."/>
        </authorList>
    </citation>
    <scope>NUCLEOTIDE SEQUENCE [LARGE SCALE GENOMIC DNA]</scope>
    <source>
        <strain evidence="9 10">P117</strain>
    </source>
</reference>
<evidence type="ECO:0000313" key="10">
    <source>
        <dbReference type="Proteomes" id="UP001253545"/>
    </source>
</evidence>
<comment type="catalytic activity">
    <reaction evidence="6 7 8">
        <text>alpha-D-glucose 6-phosphate = beta-D-fructose 6-phosphate</text>
        <dbReference type="Rhea" id="RHEA:11816"/>
        <dbReference type="ChEBI" id="CHEBI:57634"/>
        <dbReference type="ChEBI" id="CHEBI:58225"/>
        <dbReference type="EC" id="5.3.1.9"/>
    </reaction>
</comment>
<protein>
    <recommendedName>
        <fullName evidence="7">Glucose-6-phosphate isomerase</fullName>
        <shortName evidence="7">GPI</shortName>
        <ecNumber evidence="7">5.3.1.9</ecNumber>
    </recommendedName>
    <alternativeName>
        <fullName evidence="7">Phosphoglucose isomerase</fullName>
        <shortName evidence="7">PGI</shortName>
    </alternativeName>
    <alternativeName>
        <fullName evidence="7">Phosphohexose isomerase</fullName>
        <shortName evidence="7">PHI</shortName>
    </alternativeName>
</protein>
<evidence type="ECO:0000256" key="1">
    <source>
        <dbReference type="ARBA" id="ARBA00004926"/>
    </source>
</evidence>
<comment type="similarity">
    <text evidence="2 7 8">Belongs to the GPI family.</text>
</comment>
<evidence type="ECO:0000256" key="3">
    <source>
        <dbReference type="ARBA" id="ARBA00022432"/>
    </source>
</evidence>
<keyword evidence="3 7" id="KW-0312">Gluconeogenesis</keyword>
<comment type="subcellular location">
    <subcellularLocation>
        <location evidence="7">Cytoplasm</location>
    </subcellularLocation>
</comment>
<evidence type="ECO:0000256" key="8">
    <source>
        <dbReference type="RuleBase" id="RU000612"/>
    </source>
</evidence>
<dbReference type="PRINTS" id="PR00662">
    <property type="entry name" value="G6PISOMERASE"/>
</dbReference>
<dbReference type="PANTHER" id="PTHR11469">
    <property type="entry name" value="GLUCOSE-6-PHOSPHATE ISOMERASE"/>
    <property type="match status" value="1"/>
</dbReference>
<feature type="active site" description="Proton donor" evidence="7">
    <location>
        <position position="353"/>
    </location>
</feature>
<dbReference type="CDD" id="cd05015">
    <property type="entry name" value="SIS_PGI_1"/>
    <property type="match status" value="1"/>
</dbReference>
<evidence type="ECO:0000256" key="2">
    <source>
        <dbReference type="ARBA" id="ARBA00006604"/>
    </source>
</evidence>
<comment type="function">
    <text evidence="7">Catalyzes the reversible isomerization of glucose-6-phosphate to fructose-6-phosphate.</text>
</comment>
<keyword evidence="7" id="KW-0963">Cytoplasm</keyword>
<feature type="active site" evidence="7">
    <location>
        <position position="384"/>
    </location>
</feature>
<evidence type="ECO:0000256" key="4">
    <source>
        <dbReference type="ARBA" id="ARBA00023152"/>
    </source>
</evidence>
<evidence type="ECO:0000256" key="5">
    <source>
        <dbReference type="ARBA" id="ARBA00023235"/>
    </source>
</evidence>
<dbReference type="PROSITE" id="PS51463">
    <property type="entry name" value="P_GLUCOSE_ISOMERASE_3"/>
    <property type="match status" value="1"/>
</dbReference>
<dbReference type="InterPro" id="IPR001672">
    <property type="entry name" value="G6P_Isomerase"/>
</dbReference>
<accession>A0ABU2ZM20</accession>
<proteinExistence type="inferred from homology"/>
<gene>
    <name evidence="7 9" type="primary">pgi</name>
    <name evidence="9" type="ORF">RM552_01165</name>
</gene>
<dbReference type="GO" id="GO:0004347">
    <property type="term" value="F:glucose-6-phosphate isomerase activity"/>
    <property type="evidence" value="ECO:0007669"/>
    <property type="project" value="UniProtKB-EC"/>
</dbReference>
<dbReference type="EC" id="5.3.1.9" evidence="7"/>
<dbReference type="SUPFAM" id="SSF53697">
    <property type="entry name" value="SIS domain"/>
    <property type="match status" value="1"/>
</dbReference>
<evidence type="ECO:0000256" key="6">
    <source>
        <dbReference type="ARBA" id="ARBA00029321"/>
    </source>
</evidence>
<dbReference type="InterPro" id="IPR018189">
    <property type="entry name" value="Phosphoglucose_isomerase_CS"/>
</dbReference>
<dbReference type="NCBIfam" id="NF001211">
    <property type="entry name" value="PRK00179.1"/>
    <property type="match status" value="1"/>
</dbReference>
<evidence type="ECO:0000256" key="7">
    <source>
        <dbReference type="HAMAP-Rule" id="MF_00473"/>
    </source>
</evidence>
<dbReference type="PROSITE" id="PS00765">
    <property type="entry name" value="P_GLUCOSE_ISOMERASE_1"/>
    <property type="match status" value="1"/>
</dbReference>
<dbReference type="Gene3D" id="3.40.50.10490">
    <property type="entry name" value="Glucose-6-phosphate isomerase like protein, domain 1"/>
    <property type="match status" value="2"/>
</dbReference>
<dbReference type="EMBL" id="JAVRHX010000001">
    <property type="protein sequence ID" value="MDT0593450.1"/>
    <property type="molecule type" value="Genomic_DNA"/>
</dbReference>
<dbReference type="CDD" id="cd05016">
    <property type="entry name" value="SIS_PGI_2"/>
    <property type="match status" value="1"/>
</dbReference>
<name>A0ABU2ZM20_9ALTE</name>
<keyword evidence="10" id="KW-1185">Reference proteome</keyword>
<sequence>MEKLKQTPAWINLEHHAPLVKRYHMRDMFVADKNRATKYSLDAAGIHLDYSKNRVTQEVLDNLFDLATQRQLAEKISAMFSGKKINTTENRAVLHTALRNFSDKPVMVDGENVMPQVKATLTKMEQFTVDVHSGKHTGYTGKAIKKVVSIGIGGSFLGPKIVTEALKPYWHKDISVVFVANVDGCHIHDVLNTCDIEETLFVMSSKSFGTQETLQNTLSAKAWFLNNGGNQNDIAKHFVAVSSNVKAAVDFGMAEQNVFPMADWVGGRYSLWSAIGLPICLALGYQHFEALLHGAYDMDCHFQSAPFDQNMPVILAMLGIWYRNFMGAQSHALLPYYHYLRGLPAYVQQLDMESNGKIATLDGRTVDHGTGPIIWGSEGSNGQHSFYQLIHQSNLPIPADFMFPINVPSLSDEKQERENQTLHHQMLASNCFGQTQALMQGKSFEECYKDLDGKGLSDDERHTLAAHKTMAGNNPSNTLVFDTLNPKTLGALIAMYEHKVYVQGCIWGLNSFDQWGVELGKVLGNQVLDMIQGKSSMNEADASTQALIKRFLQQ</sequence>
<dbReference type="Gene3D" id="1.10.1390.10">
    <property type="match status" value="1"/>
</dbReference>
<dbReference type="InterPro" id="IPR023096">
    <property type="entry name" value="G6P_Isomerase_C"/>
</dbReference>
<dbReference type="PROSITE" id="PS00174">
    <property type="entry name" value="P_GLUCOSE_ISOMERASE_2"/>
    <property type="match status" value="1"/>
</dbReference>
<dbReference type="HAMAP" id="MF_00473">
    <property type="entry name" value="G6P_isomerase"/>
    <property type="match status" value="1"/>
</dbReference>
<dbReference type="RefSeq" id="WP_311366965.1">
    <property type="nucleotide sequence ID" value="NZ_JAVRHX010000001.1"/>
</dbReference>
<comment type="caution">
    <text evidence="9">The sequence shown here is derived from an EMBL/GenBank/DDBJ whole genome shotgun (WGS) entry which is preliminary data.</text>
</comment>
<dbReference type="InterPro" id="IPR046348">
    <property type="entry name" value="SIS_dom_sf"/>
</dbReference>
<keyword evidence="5 7" id="KW-0413">Isomerase</keyword>
<dbReference type="Proteomes" id="UP001253545">
    <property type="component" value="Unassembled WGS sequence"/>
</dbReference>
<dbReference type="PANTHER" id="PTHR11469:SF1">
    <property type="entry name" value="GLUCOSE-6-PHOSPHATE ISOMERASE"/>
    <property type="match status" value="1"/>
</dbReference>
<dbReference type="InterPro" id="IPR035476">
    <property type="entry name" value="SIS_PGI_1"/>
</dbReference>
<organism evidence="9 10">
    <name type="scientific">Glaciecola petra</name>
    <dbReference type="NCBI Taxonomy" id="3075602"/>
    <lineage>
        <taxon>Bacteria</taxon>
        <taxon>Pseudomonadati</taxon>
        <taxon>Pseudomonadota</taxon>
        <taxon>Gammaproteobacteria</taxon>
        <taxon>Alteromonadales</taxon>
        <taxon>Alteromonadaceae</taxon>
        <taxon>Glaciecola</taxon>
    </lineage>
</organism>
<comment type="pathway">
    <text evidence="1 7 8">Carbohydrate degradation; glycolysis; D-glyceraldehyde 3-phosphate and glycerone phosphate from D-glucose: step 2/4.</text>
</comment>
<comment type="pathway">
    <text evidence="7">Carbohydrate biosynthesis; gluconeogenesis.</text>
</comment>
<keyword evidence="4 7" id="KW-0324">Glycolysis</keyword>